<sequence>MNDVSTYGVQRIKAAIFKFSGDFRIADIVTEALIGNGYDIDIEPINDEFHRPHDEKINVYTVKR</sequence>
<comment type="caution">
    <text evidence="1">The sequence shown here is derived from an EMBL/GenBank/DDBJ whole genome shotgun (WGS) entry which is preliminary data.</text>
</comment>
<dbReference type="EMBL" id="SWOY01000014">
    <property type="protein sequence ID" value="NFG18710.1"/>
    <property type="molecule type" value="Genomic_DNA"/>
</dbReference>
<name>A0A6B4A5G3_CLOBO</name>
<evidence type="ECO:0000313" key="2">
    <source>
        <dbReference type="Proteomes" id="UP000478995"/>
    </source>
</evidence>
<dbReference type="AlphaFoldDB" id="A0A6B4A5G3"/>
<organism evidence="1 2">
    <name type="scientific">Clostridium botulinum</name>
    <dbReference type="NCBI Taxonomy" id="1491"/>
    <lineage>
        <taxon>Bacteria</taxon>
        <taxon>Bacillati</taxon>
        <taxon>Bacillota</taxon>
        <taxon>Clostridia</taxon>
        <taxon>Eubacteriales</taxon>
        <taxon>Clostridiaceae</taxon>
        <taxon>Clostridium</taxon>
    </lineage>
</organism>
<accession>A0A6B4A5G3</accession>
<dbReference type="Proteomes" id="UP000478995">
    <property type="component" value="Unassembled WGS sequence"/>
</dbReference>
<reference evidence="1 2" key="1">
    <citation type="submission" date="2019-04" db="EMBL/GenBank/DDBJ databases">
        <title>Genome sequencing of Clostridium botulinum Groups I-IV and Clostridium butyricum.</title>
        <authorList>
            <person name="Brunt J."/>
            <person name="Van Vliet A.H.M."/>
            <person name="Stringer S.C."/>
            <person name="Carter A.T."/>
            <person name="Peck M.W."/>
        </authorList>
    </citation>
    <scope>NUCLEOTIDE SEQUENCE [LARGE SCALE GENOMIC DNA]</scope>
    <source>
        <strain evidence="1 2">IFR 18/037</strain>
    </source>
</reference>
<evidence type="ECO:0000313" key="1">
    <source>
        <dbReference type="EMBL" id="NFG18710.1"/>
    </source>
</evidence>
<gene>
    <name evidence="1" type="ORF">FC794_18420</name>
</gene>
<proteinExistence type="predicted"/>
<protein>
    <submittedName>
        <fullName evidence="1">Uncharacterized protein</fullName>
    </submittedName>
</protein>
<dbReference type="RefSeq" id="WP_012704995.1">
    <property type="nucleotide sequence ID" value="NZ_CP013847.1"/>
</dbReference>